<dbReference type="AlphaFoldDB" id="A0ABD5PDI2"/>
<proteinExistence type="inferred from homology"/>
<evidence type="ECO:0000313" key="7">
    <source>
        <dbReference type="Proteomes" id="UP001595921"/>
    </source>
</evidence>
<gene>
    <name evidence="6" type="ORF">ACFO0N_12210</name>
</gene>
<dbReference type="FunFam" id="3.20.20.80:FF:000064">
    <property type="entry name" value="Oligo-1,6-glucosidase"/>
    <property type="match status" value="2"/>
</dbReference>
<evidence type="ECO:0000313" key="6">
    <source>
        <dbReference type="EMBL" id="MFC4358705.1"/>
    </source>
</evidence>
<keyword evidence="2 6" id="KW-0378">Hydrolase</keyword>
<keyword evidence="7" id="KW-1185">Reference proteome</keyword>
<feature type="region of interest" description="Disordered" evidence="4">
    <location>
        <begin position="528"/>
        <end position="550"/>
    </location>
</feature>
<evidence type="ECO:0000256" key="1">
    <source>
        <dbReference type="ARBA" id="ARBA00008061"/>
    </source>
</evidence>
<accession>A0ABD5PDI2</accession>
<dbReference type="Gene3D" id="2.60.40.1180">
    <property type="entry name" value="Golgi alpha-mannosidase II"/>
    <property type="match status" value="1"/>
</dbReference>
<feature type="region of interest" description="Disordered" evidence="4">
    <location>
        <begin position="136"/>
        <end position="162"/>
    </location>
</feature>
<dbReference type="SUPFAM" id="SSF51445">
    <property type="entry name" value="(Trans)glycosidases"/>
    <property type="match status" value="1"/>
</dbReference>
<dbReference type="PANTHER" id="PTHR10357">
    <property type="entry name" value="ALPHA-AMYLASE FAMILY MEMBER"/>
    <property type="match status" value="1"/>
</dbReference>
<evidence type="ECO:0000256" key="4">
    <source>
        <dbReference type="SAM" id="MobiDB-lite"/>
    </source>
</evidence>
<organism evidence="6 7">
    <name type="scientific">Halobium salinum</name>
    <dbReference type="NCBI Taxonomy" id="1364940"/>
    <lineage>
        <taxon>Archaea</taxon>
        <taxon>Methanobacteriati</taxon>
        <taxon>Methanobacteriota</taxon>
        <taxon>Stenosarchaea group</taxon>
        <taxon>Halobacteria</taxon>
        <taxon>Halobacteriales</taxon>
        <taxon>Haloferacaceae</taxon>
        <taxon>Halobium</taxon>
    </lineage>
</organism>
<comment type="caution">
    <text evidence="6">The sequence shown here is derived from an EMBL/GenBank/DDBJ whole genome shotgun (WGS) entry which is preliminary data.</text>
</comment>
<dbReference type="SUPFAM" id="SSF51011">
    <property type="entry name" value="Glycosyl hydrolase domain"/>
    <property type="match status" value="1"/>
</dbReference>
<dbReference type="InterPro" id="IPR017853">
    <property type="entry name" value="GH"/>
</dbReference>
<dbReference type="PANTHER" id="PTHR10357:SF184">
    <property type="entry name" value="OLIGO-1,6-GLUCOSIDASE 1"/>
    <property type="match status" value="1"/>
</dbReference>
<dbReference type="NCBIfam" id="NF008183">
    <property type="entry name" value="PRK10933.1"/>
    <property type="match status" value="1"/>
</dbReference>
<dbReference type="CDD" id="cd11333">
    <property type="entry name" value="AmyAc_SI_OligoGlu_DGase"/>
    <property type="match status" value="1"/>
</dbReference>
<comment type="similarity">
    <text evidence="1">Belongs to the glycosyl hydrolase 13 family.</text>
</comment>
<feature type="compositionally biased region" description="Acidic residues" evidence="4">
    <location>
        <begin position="532"/>
        <end position="548"/>
    </location>
</feature>
<dbReference type="Gene3D" id="3.20.20.80">
    <property type="entry name" value="Glycosidases"/>
    <property type="match status" value="1"/>
</dbReference>
<dbReference type="GO" id="GO:0016798">
    <property type="term" value="F:hydrolase activity, acting on glycosyl bonds"/>
    <property type="evidence" value="ECO:0007669"/>
    <property type="project" value="UniProtKB-KW"/>
</dbReference>
<dbReference type="Gene3D" id="3.90.400.10">
    <property type="entry name" value="Oligo-1,6-glucosidase, Domain 2"/>
    <property type="match status" value="1"/>
</dbReference>
<evidence type="ECO:0000256" key="3">
    <source>
        <dbReference type="ARBA" id="ARBA00023295"/>
    </source>
</evidence>
<evidence type="ECO:0000256" key="2">
    <source>
        <dbReference type="ARBA" id="ARBA00022801"/>
    </source>
</evidence>
<dbReference type="InterPro" id="IPR013780">
    <property type="entry name" value="Glyco_hydro_b"/>
</dbReference>
<dbReference type="Proteomes" id="UP001595921">
    <property type="component" value="Unassembled WGS sequence"/>
</dbReference>
<sequence>MPRIDREWWKEAVVYQVYPRSFNDSDGDGIGDIPGLVEKLDYLDYLGVDVVWLNPVYESPEADNGYDVSDYRSIMDKFGTMADWEELLAGLHDRDMKLIMDLVVNHTSDEHEWFVEARNDPNSKFRDYYVWEDGEPVETQGPDGASGGSSTAGAGAAAERPPNNWESFFGGPAWTYDEASQEWFLHLFHEKQPDLNWDNPAVRTEIFEMMEWWLEKGIDGFRMDVINVLSKPEGFPDGEDDDAIVRGADQFVNGPRIHEFLGEMYDRVLSNYDAMTVGEMVDLSVEEAKQFIGPHGDGMSMAFNFDHMRLDFGHHGRWDKGEWSVRELKRTLTRWQNGLEEEGWNSVYMGNHDEPRMVSRFGHDGQFRRESAKLLATVLMTLQGTTYIYQGDEIGMTNYPFSGLDEVRDVDTIRNVEVARKQGRFGSEEEMLELVRHRSRDNARTPMQWTDGAQAGFTEGTPWIPVNPNHTRINVEAERGDTESVLEYYRRVIDLRHDHDVLVYGTYTLHLPDHECLWVYERELAPEREFERDGDEPSGEETDPDEGDGGERVLVVLNFSDTATTFEPPASIRGLDVETLVSNYDTTVDEVGVEELRPYEARVLAVR</sequence>
<dbReference type="RefSeq" id="WP_390203448.1">
    <property type="nucleotide sequence ID" value="NZ_JAODIW010000008.1"/>
</dbReference>
<evidence type="ECO:0000259" key="5">
    <source>
        <dbReference type="SMART" id="SM00642"/>
    </source>
</evidence>
<dbReference type="EMBL" id="JBHSDS010000006">
    <property type="protein sequence ID" value="MFC4358705.1"/>
    <property type="molecule type" value="Genomic_DNA"/>
</dbReference>
<dbReference type="EC" id="3.2.1.-" evidence="6"/>
<dbReference type="FunFam" id="3.90.400.10:FF:000002">
    <property type="entry name" value="Sucrose isomerase"/>
    <property type="match status" value="1"/>
</dbReference>
<dbReference type="Pfam" id="PF00128">
    <property type="entry name" value="Alpha-amylase"/>
    <property type="match status" value="1"/>
</dbReference>
<feature type="domain" description="Glycosyl hydrolase family 13 catalytic" evidence="5">
    <location>
        <begin position="16"/>
        <end position="444"/>
    </location>
</feature>
<dbReference type="InterPro" id="IPR006047">
    <property type="entry name" value="GH13_cat_dom"/>
</dbReference>
<keyword evidence="3 6" id="KW-0326">Glycosidase</keyword>
<dbReference type="InterPro" id="IPR045857">
    <property type="entry name" value="O16G_dom_2"/>
</dbReference>
<protein>
    <submittedName>
        <fullName evidence="6">Alpha-glucosidase</fullName>
        <ecNumber evidence="6">3.2.1.-</ecNumber>
    </submittedName>
</protein>
<feature type="compositionally biased region" description="Low complexity" evidence="4">
    <location>
        <begin position="148"/>
        <end position="158"/>
    </location>
</feature>
<name>A0ABD5PDI2_9EURY</name>
<reference evidence="6 7" key="1">
    <citation type="journal article" date="2019" name="Int. J. Syst. Evol. Microbiol.">
        <title>The Global Catalogue of Microorganisms (GCM) 10K type strain sequencing project: providing services to taxonomists for standard genome sequencing and annotation.</title>
        <authorList>
            <consortium name="The Broad Institute Genomics Platform"/>
            <consortium name="The Broad Institute Genome Sequencing Center for Infectious Disease"/>
            <person name="Wu L."/>
            <person name="Ma J."/>
        </authorList>
    </citation>
    <scope>NUCLEOTIDE SEQUENCE [LARGE SCALE GENOMIC DNA]</scope>
    <source>
        <strain evidence="6 7">CGMCC 1.12553</strain>
    </source>
</reference>
<dbReference type="SMART" id="SM00642">
    <property type="entry name" value="Aamy"/>
    <property type="match status" value="1"/>
</dbReference>